<evidence type="ECO:0000256" key="3">
    <source>
        <dbReference type="ARBA" id="ARBA00022692"/>
    </source>
</evidence>
<evidence type="ECO:0000256" key="5">
    <source>
        <dbReference type="ARBA" id="ARBA00023136"/>
    </source>
</evidence>
<evidence type="ECO:0000256" key="1">
    <source>
        <dbReference type="ARBA" id="ARBA00004141"/>
    </source>
</evidence>
<dbReference type="PANTHER" id="PTHR43461:SF1">
    <property type="entry name" value="TRANSMEMBRANE PROTEIN 256"/>
    <property type="match status" value="1"/>
</dbReference>
<protein>
    <submittedName>
        <fullName evidence="6">Uncharacterized protein</fullName>
    </submittedName>
</protein>
<comment type="similarity">
    <text evidence="2">Belongs to the TMEM256 family.</text>
</comment>
<name>A0A368H3Y1_ANCCA</name>
<dbReference type="GO" id="GO:0016020">
    <property type="term" value="C:membrane"/>
    <property type="evidence" value="ECO:0007669"/>
    <property type="project" value="UniProtKB-SubCell"/>
</dbReference>
<dbReference type="EMBL" id="JOJR01000014">
    <property type="protein sequence ID" value="RCN51313.1"/>
    <property type="molecule type" value="Genomic_DNA"/>
</dbReference>
<evidence type="ECO:0000313" key="6">
    <source>
        <dbReference type="EMBL" id="RCN51313.1"/>
    </source>
</evidence>
<dbReference type="Proteomes" id="UP000252519">
    <property type="component" value="Unassembled WGS sequence"/>
</dbReference>
<dbReference type="STRING" id="29170.A0A368H3Y1"/>
<organism evidence="6 7">
    <name type="scientific">Ancylostoma caninum</name>
    <name type="common">Dog hookworm</name>
    <dbReference type="NCBI Taxonomy" id="29170"/>
    <lineage>
        <taxon>Eukaryota</taxon>
        <taxon>Metazoa</taxon>
        <taxon>Ecdysozoa</taxon>
        <taxon>Nematoda</taxon>
        <taxon>Chromadorea</taxon>
        <taxon>Rhabditida</taxon>
        <taxon>Rhabditina</taxon>
        <taxon>Rhabditomorpha</taxon>
        <taxon>Strongyloidea</taxon>
        <taxon>Ancylostomatidae</taxon>
        <taxon>Ancylostomatinae</taxon>
        <taxon>Ancylostoma</taxon>
    </lineage>
</organism>
<dbReference type="InterPro" id="IPR006696">
    <property type="entry name" value="DUF423"/>
</dbReference>
<evidence type="ECO:0000256" key="2">
    <source>
        <dbReference type="ARBA" id="ARBA00006208"/>
    </source>
</evidence>
<keyword evidence="7" id="KW-1185">Reference proteome</keyword>
<keyword evidence="4" id="KW-1133">Transmembrane helix</keyword>
<comment type="subcellular location">
    <subcellularLocation>
        <location evidence="1">Membrane</location>
        <topology evidence="1">Multi-pass membrane protein</topology>
    </subcellularLocation>
</comment>
<dbReference type="Pfam" id="PF04241">
    <property type="entry name" value="DUF423"/>
    <property type="match status" value="1"/>
</dbReference>
<dbReference type="OrthoDB" id="269173at2759"/>
<dbReference type="PANTHER" id="PTHR43461">
    <property type="entry name" value="TRANSMEMBRANE PROTEIN 256"/>
    <property type="match status" value="1"/>
</dbReference>
<comment type="caution">
    <text evidence="6">The sequence shown here is derived from an EMBL/GenBank/DDBJ whole genome shotgun (WGS) entry which is preliminary data.</text>
</comment>
<keyword evidence="3" id="KW-0812">Transmembrane</keyword>
<accession>A0A368H3Y1</accession>
<evidence type="ECO:0000256" key="4">
    <source>
        <dbReference type="ARBA" id="ARBA00022989"/>
    </source>
</evidence>
<reference evidence="6 7" key="1">
    <citation type="submission" date="2014-10" db="EMBL/GenBank/DDBJ databases">
        <title>Draft genome of the hookworm Ancylostoma caninum.</title>
        <authorList>
            <person name="Mitreva M."/>
        </authorList>
    </citation>
    <scope>NUCLEOTIDE SEQUENCE [LARGE SCALE GENOMIC DNA]</scope>
    <source>
        <strain evidence="6 7">Baltimore</strain>
    </source>
</reference>
<dbReference type="AlphaFoldDB" id="A0A368H3Y1"/>
<gene>
    <name evidence="6" type="ORF">ANCCAN_02465</name>
</gene>
<keyword evidence="5" id="KW-0472">Membrane</keyword>
<proteinExistence type="inferred from homology"/>
<sequence length="130" mass="13841">MSLLGQINSLLSYLPDVPIPKKKSSPVTAVIPRNSSPHCADMSSIIRLAGLSGAIGVAVGAYGAHGVAVGAYGAHVIRDDEKVDARRKKAFEVGSRYHLIHTLALLAAPNARYPWVTSAVFLSRFYSLVV</sequence>
<evidence type="ECO:0000313" key="7">
    <source>
        <dbReference type="Proteomes" id="UP000252519"/>
    </source>
</evidence>